<feature type="transmembrane region" description="Helical" evidence="8">
    <location>
        <begin position="477"/>
        <end position="504"/>
    </location>
</feature>
<dbReference type="SMART" id="SM00248">
    <property type="entry name" value="ANK"/>
    <property type="match status" value="7"/>
</dbReference>
<evidence type="ECO:0000313" key="11">
    <source>
        <dbReference type="Proteomes" id="UP001164929"/>
    </source>
</evidence>
<keyword evidence="3" id="KW-0677">Repeat</keyword>
<dbReference type="EMBL" id="JAQIZT010000011">
    <property type="protein sequence ID" value="KAJ6980242.1"/>
    <property type="molecule type" value="Genomic_DNA"/>
</dbReference>
<protein>
    <submittedName>
        <fullName evidence="10">Ankyrin repeat-containing protein</fullName>
    </submittedName>
</protein>
<keyword evidence="2 8" id="KW-0812">Transmembrane</keyword>
<dbReference type="GO" id="GO:0005886">
    <property type="term" value="C:plasma membrane"/>
    <property type="evidence" value="ECO:0007669"/>
    <property type="project" value="TreeGrafter"/>
</dbReference>
<dbReference type="InterPro" id="IPR002110">
    <property type="entry name" value="Ankyrin_rpt"/>
</dbReference>
<evidence type="ECO:0000256" key="7">
    <source>
        <dbReference type="PROSITE-ProRule" id="PRU00023"/>
    </source>
</evidence>
<evidence type="ECO:0000256" key="4">
    <source>
        <dbReference type="ARBA" id="ARBA00022989"/>
    </source>
</evidence>
<gene>
    <name evidence="10" type="ORF">NC653_028151</name>
</gene>
<dbReference type="Pfam" id="PF12796">
    <property type="entry name" value="Ank_2"/>
    <property type="match status" value="2"/>
</dbReference>
<dbReference type="Pfam" id="PF13962">
    <property type="entry name" value="PGG"/>
    <property type="match status" value="1"/>
</dbReference>
<reference evidence="10" key="1">
    <citation type="journal article" date="2023" name="Mol. Ecol. Resour.">
        <title>Chromosome-level genome assembly of a triploid poplar Populus alba 'Berolinensis'.</title>
        <authorList>
            <person name="Chen S."/>
            <person name="Yu Y."/>
            <person name="Wang X."/>
            <person name="Wang S."/>
            <person name="Zhang T."/>
            <person name="Zhou Y."/>
            <person name="He R."/>
            <person name="Meng N."/>
            <person name="Wang Y."/>
            <person name="Liu W."/>
            <person name="Liu Z."/>
            <person name="Liu J."/>
            <person name="Guo Q."/>
            <person name="Huang H."/>
            <person name="Sederoff R.R."/>
            <person name="Wang G."/>
            <person name="Qu G."/>
            <person name="Chen S."/>
        </authorList>
    </citation>
    <scope>NUCLEOTIDE SEQUENCE</scope>
    <source>
        <strain evidence="10">SC-2020</strain>
    </source>
</reference>
<keyword evidence="4 8" id="KW-1133">Transmembrane helix</keyword>
<evidence type="ECO:0000256" key="5">
    <source>
        <dbReference type="ARBA" id="ARBA00023043"/>
    </source>
</evidence>
<evidence type="ECO:0000256" key="8">
    <source>
        <dbReference type="SAM" id="Phobius"/>
    </source>
</evidence>
<dbReference type="PROSITE" id="PS50297">
    <property type="entry name" value="ANK_REP_REGION"/>
    <property type="match status" value="1"/>
</dbReference>
<keyword evidence="5 7" id="KW-0040">ANK repeat</keyword>
<feature type="transmembrane region" description="Helical" evidence="8">
    <location>
        <begin position="395"/>
        <end position="416"/>
    </location>
</feature>
<evidence type="ECO:0000256" key="1">
    <source>
        <dbReference type="ARBA" id="ARBA00004141"/>
    </source>
</evidence>
<dbReference type="PANTHER" id="PTHR24186:SF50">
    <property type="entry name" value="ANKYRIN REPEAT-CONTAINING PROTEIN ITN1-LIKE ISOFORM X1"/>
    <property type="match status" value="1"/>
</dbReference>
<accession>A0AAD6Q625</accession>
<dbReference type="SUPFAM" id="SSF48403">
    <property type="entry name" value="Ankyrin repeat"/>
    <property type="match status" value="1"/>
</dbReference>
<evidence type="ECO:0000259" key="9">
    <source>
        <dbReference type="Pfam" id="PF13962"/>
    </source>
</evidence>
<evidence type="ECO:0000313" key="10">
    <source>
        <dbReference type="EMBL" id="KAJ6980242.1"/>
    </source>
</evidence>
<organism evidence="10 11">
    <name type="scientific">Populus alba x Populus x berolinensis</name>
    <dbReference type="NCBI Taxonomy" id="444605"/>
    <lineage>
        <taxon>Eukaryota</taxon>
        <taxon>Viridiplantae</taxon>
        <taxon>Streptophyta</taxon>
        <taxon>Embryophyta</taxon>
        <taxon>Tracheophyta</taxon>
        <taxon>Spermatophyta</taxon>
        <taxon>Magnoliopsida</taxon>
        <taxon>eudicotyledons</taxon>
        <taxon>Gunneridae</taxon>
        <taxon>Pentapetalae</taxon>
        <taxon>rosids</taxon>
        <taxon>fabids</taxon>
        <taxon>Malpighiales</taxon>
        <taxon>Salicaceae</taxon>
        <taxon>Saliceae</taxon>
        <taxon>Populus</taxon>
    </lineage>
</organism>
<dbReference type="InterPro" id="IPR026961">
    <property type="entry name" value="PGG_dom"/>
</dbReference>
<feature type="transmembrane region" description="Helical" evidence="8">
    <location>
        <begin position="428"/>
        <end position="456"/>
    </location>
</feature>
<evidence type="ECO:0000256" key="2">
    <source>
        <dbReference type="ARBA" id="ARBA00022692"/>
    </source>
</evidence>
<evidence type="ECO:0000256" key="6">
    <source>
        <dbReference type="ARBA" id="ARBA00023136"/>
    </source>
</evidence>
<sequence>MNRITYIDHILYKAAAEGNIDPFKNCETCLDQLLTPDENTILHVYLRNQTREPESTDFVDKILEMCPPLVFQANKKGETLLHLAARYGHSNVVKVLIDRAKALPADPESGVTEAKRMLRMTNVERDTALHEAARSRGSQVVEILTAEDPEFSYSANVHGEPPLYIAVLRGGKEIDEILGNCISVDYGGPNGGTALHAASSGGHHGTARKILDCYPSAAYIADTKRKRTALHIAAIHGNVNAVKEIVSRCPASCELVDDKGWNALHYAVASQTRNVLEECLQIPELARLKTEKDDKGNTPFHLIAALAHKQKQWRRVLDEHRDEFDSDIFGLNKRKLRVDDLLFINFAELKKEIFESVEDVARGPFGNLTIRVRGQNEEEDKEEEEALSKARESHLVVAALIATVTFAAAFTLPGGYKSDRGTAILTKKAAFIVFIISDAMSMVLSIFVVFIHFLMAMIQGFKLDKNKEMYEVTSLKLFMLATLLTMIGMGTMIIAFLTGTYAVLEPSLGLAISACLIDLSFFFLVCLAFRIIYRDVKDMV</sequence>
<dbReference type="InterPro" id="IPR036770">
    <property type="entry name" value="Ankyrin_rpt-contain_sf"/>
</dbReference>
<keyword evidence="6 8" id="KW-0472">Membrane</keyword>
<proteinExistence type="predicted"/>
<dbReference type="AlphaFoldDB" id="A0AAD6Q625"/>
<comment type="subcellular location">
    <subcellularLocation>
        <location evidence="1">Membrane</location>
        <topology evidence="1">Multi-pass membrane protein</topology>
    </subcellularLocation>
</comment>
<dbReference type="PROSITE" id="PS50088">
    <property type="entry name" value="ANK_REPEAT"/>
    <property type="match status" value="1"/>
</dbReference>
<evidence type="ECO:0000256" key="3">
    <source>
        <dbReference type="ARBA" id="ARBA00022737"/>
    </source>
</evidence>
<dbReference type="Gene3D" id="1.25.40.20">
    <property type="entry name" value="Ankyrin repeat-containing domain"/>
    <property type="match status" value="2"/>
</dbReference>
<name>A0AAD6Q625_9ROSI</name>
<comment type="caution">
    <text evidence="10">The sequence shown here is derived from an EMBL/GenBank/DDBJ whole genome shotgun (WGS) entry which is preliminary data.</text>
</comment>
<feature type="repeat" description="ANK" evidence="7">
    <location>
        <begin position="76"/>
        <end position="108"/>
    </location>
</feature>
<feature type="transmembrane region" description="Helical" evidence="8">
    <location>
        <begin position="510"/>
        <end position="533"/>
    </location>
</feature>
<keyword evidence="11" id="KW-1185">Reference proteome</keyword>
<feature type="domain" description="PGG" evidence="9">
    <location>
        <begin position="385"/>
        <end position="503"/>
    </location>
</feature>
<dbReference type="PANTHER" id="PTHR24186">
    <property type="entry name" value="PROTEIN PHOSPHATASE 1 REGULATORY SUBUNIT"/>
    <property type="match status" value="1"/>
</dbReference>
<dbReference type="Proteomes" id="UP001164929">
    <property type="component" value="Chromosome 11"/>
</dbReference>